<dbReference type="InterPro" id="IPR008258">
    <property type="entry name" value="Transglycosylase_SLT_dom_1"/>
</dbReference>
<gene>
    <name evidence="2" type="ORF">FDK22_09375</name>
</gene>
<dbReference type="PROSITE" id="PS51782">
    <property type="entry name" value="LYSM"/>
    <property type="match status" value="2"/>
</dbReference>
<evidence type="ECO:0000313" key="2">
    <source>
        <dbReference type="EMBL" id="TLP37526.1"/>
    </source>
</evidence>
<dbReference type="CDD" id="cd00118">
    <property type="entry name" value="LysM"/>
    <property type="match status" value="2"/>
</dbReference>
<evidence type="ECO:0000313" key="3">
    <source>
        <dbReference type="Proteomes" id="UP000308901"/>
    </source>
</evidence>
<dbReference type="InterPro" id="IPR036779">
    <property type="entry name" value="LysM_dom_sf"/>
</dbReference>
<dbReference type="Gene3D" id="1.10.530.10">
    <property type="match status" value="1"/>
</dbReference>
<dbReference type="PANTHER" id="PTHR33734:SF22">
    <property type="entry name" value="MEMBRANE-BOUND LYTIC MUREIN TRANSGLYCOSYLASE D"/>
    <property type="match status" value="1"/>
</dbReference>
<dbReference type="AlphaFoldDB" id="A0A5R8XZK6"/>
<organism evidence="2 3">
    <name type="scientific">Arcobacter arenosus</name>
    <dbReference type="NCBI Taxonomy" id="2576037"/>
    <lineage>
        <taxon>Bacteria</taxon>
        <taxon>Pseudomonadati</taxon>
        <taxon>Campylobacterota</taxon>
        <taxon>Epsilonproteobacteria</taxon>
        <taxon>Campylobacterales</taxon>
        <taxon>Arcobacteraceae</taxon>
        <taxon>Arcobacter</taxon>
    </lineage>
</organism>
<evidence type="ECO:0000259" key="1">
    <source>
        <dbReference type="PROSITE" id="PS51782"/>
    </source>
</evidence>
<dbReference type="GO" id="GO:0008932">
    <property type="term" value="F:lytic endotransglycosylase activity"/>
    <property type="evidence" value="ECO:0007669"/>
    <property type="project" value="TreeGrafter"/>
</dbReference>
<dbReference type="Proteomes" id="UP000308901">
    <property type="component" value="Unassembled WGS sequence"/>
</dbReference>
<proteinExistence type="predicted"/>
<dbReference type="InterPro" id="IPR023346">
    <property type="entry name" value="Lysozyme-like_dom_sf"/>
</dbReference>
<dbReference type="Pfam" id="PF01464">
    <property type="entry name" value="SLT"/>
    <property type="match status" value="1"/>
</dbReference>
<sequence>MKKLLLLIFVFSIYSYASLIGSNFTQRDLQILEDLDIKSSFITDYKLQEVYEQFQNRRNSHNYLEKLNEASLFVPRVKDILRQQNIPDVFIYMAMAESNFDIDAKSYVRATGLWQFMHGTAKMYGLKNDFYVDERMDLVKSTIAATKYLNALHDRFDKWYLAAIAYNCGEGRVIEALTRAILDIYVEKHPSQKRSKKIYEFRKTIAQYQKRRVSYYKLRDVYEEVKTWGINPDIEDLLQEQKGLDRQYLPKESRRYIRKIISLAMLNSQNFIKNDANSHLLNMGISKTIATVPVKGGWHLNNIAKAIGMKYEELYELNKHLKRGIVPPSENFYTINIPYSRLSRFNLNKNSIKDTVYAVHTVRSGDTLIGIAKKYNITVEMIKKQNKLKSSFLSLKQKLLLPIPNDMIKNRNIFKMSSRPTKKRYTVKSGDSLYSIARKYKVDVKKIMKDNNLKDSFLKIGDRLVIR</sequence>
<dbReference type="Gene3D" id="3.10.350.10">
    <property type="entry name" value="LysM domain"/>
    <property type="match status" value="2"/>
</dbReference>
<dbReference type="CDD" id="cd16894">
    <property type="entry name" value="MltD-like"/>
    <property type="match status" value="1"/>
</dbReference>
<reference evidence="2 3" key="1">
    <citation type="submission" date="2019-05" db="EMBL/GenBank/DDBJ databases">
        <title>Arcobacter sp. nov., isolated from sea sediment.</title>
        <authorList>
            <person name="Kim W."/>
        </authorList>
    </citation>
    <scope>NUCLEOTIDE SEQUENCE [LARGE SCALE GENOMIC DNA]</scope>
    <source>
        <strain evidence="2 3">CAU 1517</strain>
    </source>
</reference>
<protein>
    <submittedName>
        <fullName evidence="2">LysM peptidoglycan-binding domain-containing protein</fullName>
    </submittedName>
</protein>
<dbReference type="PANTHER" id="PTHR33734">
    <property type="entry name" value="LYSM DOMAIN-CONTAINING GPI-ANCHORED PROTEIN 2"/>
    <property type="match status" value="1"/>
</dbReference>
<dbReference type="SMART" id="SM00257">
    <property type="entry name" value="LysM"/>
    <property type="match status" value="2"/>
</dbReference>
<name>A0A5R8XZK6_9BACT</name>
<feature type="domain" description="LysM" evidence="1">
    <location>
        <begin position="423"/>
        <end position="466"/>
    </location>
</feature>
<keyword evidence="3" id="KW-1185">Reference proteome</keyword>
<dbReference type="SUPFAM" id="SSF54106">
    <property type="entry name" value="LysM domain"/>
    <property type="match status" value="2"/>
</dbReference>
<dbReference type="EMBL" id="VANU01000004">
    <property type="protein sequence ID" value="TLP37526.1"/>
    <property type="molecule type" value="Genomic_DNA"/>
</dbReference>
<dbReference type="SUPFAM" id="SSF53955">
    <property type="entry name" value="Lysozyme-like"/>
    <property type="match status" value="1"/>
</dbReference>
<dbReference type="OrthoDB" id="9815002at2"/>
<accession>A0A5R8XZK6</accession>
<feature type="domain" description="LysM" evidence="1">
    <location>
        <begin position="358"/>
        <end position="401"/>
    </location>
</feature>
<dbReference type="InterPro" id="IPR018392">
    <property type="entry name" value="LysM"/>
</dbReference>
<dbReference type="RefSeq" id="WP_138152671.1">
    <property type="nucleotide sequence ID" value="NZ_VANU01000004.1"/>
</dbReference>
<comment type="caution">
    <text evidence="2">The sequence shown here is derived from an EMBL/GenBank/DDBJ whole genome shotgun (WGS) entry which is preliminary data.</text>
</comment>
<dbReference type="Pfam" id="PF01476">
    <property type="entry name" value="LysM"/>
    <property type="match status" value="2"/>
</dbReference>